<dbReference type="PROSITE" id="PS50104">
    <property type="entry name" value="TIR"/>
    <property type="match status" value="1"/>
</dbReference>
<dbReference type="InterPro" id="IPR027417">
    <property type="entry name" value="P-loop_NTPase"/>
</dbReference>
<dbReference type="Gene3D" id="3.40.50.300">
    <property type="entry name" value="P-loop containing nucleotide triphosphate hydrolases"/>
    <property type="match status" value="1"/>
</dbReference>
<dbReference type="PANTHER" id="PTHR11017:SF559">
    <property type="entry name" value="DISEASE RESISTANCE PROTEIN CHL1"/>
    <property type="match status" value="1"/>
</dbReference>
<keyword evidence="5" id="KW-0520">NAD</keyword>
<comment type="catalytic activity">
    <reaction evidence="6">
        <text>NAD(+) + H2O = ADP-D-ribose + nicotinamide + H(+)</text>
        <dbReference type="Rhea" id="RHEA:16301"/>
        <dbReference type="ChEBI" id="CHEBI:15377"/>
        <dbReference type="ChEBI" id="CHEBI:15378"/>
        <dbReference type="ChEBI" id="CHEBI:17154"/>
        <dbReference type="ChEBI" id="CHEBI:57540"/>
        <dbReference type="ChEBI" id="CHEBI:57967"/>
        <dbReference type="EC" id="3.2.2.6"/>
    </reaction>
    <physiologicalReaction direction="left-to-right" evidence="6">
        <dbReference type="Rhea" id="RHEA:16302"/>
    </physiologicalReaction>
</comment>
<evidence type="ECO:0000256" key="3">
    <source>
        <dbReference type="ARBA" id="ARBA00022737"/>
    </source>
</evidence>
<feature type="domain" description="TIR" evidence="7">
    <location>
        <begin position="6"/>
        <end position="171"/>
    </location>
</feature>
<dbReference type="Gene3D" id="1.10.8.430">
    <property type="entry name" value="Helical domain of apoptotic protease-activating factors"/>
    <property type="match status" value="1"/>
</dbReference>
<dbReference type="PANTHER" id="PTHR11017">
    <property type="entry name" value="LEUCINE-RICH REPEAT-CONTAINING PROTEIN"/>
    <property type="match status" value="1"/>
</dbReference>
<dbReference type="Proteomes" id="UP001457282">
    <property type="component" value="Unassembled WGS sequence"/>
</dbReference>
<dbReference type="FunFam" id="1.10.8.430:FF:000002">
    <property type="entry name" value="Disease resistance protein (TIR-NBS-LRR class)"/>
    <property type="match status" value="1"/>
</dbReference>
<evidence type="ECO:0000313" key="9">
    <source>
        <dbReference type="Proteomes" id="UP001457282"/>
    </source>
</evidence>
<dbReference type="Gene3D" id="3.40.50.10140">
    <property type="entry name" value="Toll/interleukin-1 receptor homology (TIR) domain"/>
    <property type="match status" value="1"/>
</dbReference>
<dbReference type="SUPFAM" id="SSF52540">
    <property type="entry name" value="P-loop containing nucleoside triphosphate hydrolases"/>
    <property type="match status" value="1"/>
</dbReference>
<dbReference type="GO" id="GO:0061809">
    <property type="term" value="F:NAD+ nucleosidase activity, cyclic ADP-ribose generating"/>
    <property type="evidence" value="ECO:0007669"/>
    <property type="project" value="UniProtKB-EC"/>
</dbReference>
<evidence type="ECO:0000256" key="6">
    <source>
        <dbReference type="ARBA" id="ARBA00047304"/>
    </source>
</evidence>
<dbReference type="PRINTS" id="PR00364">
    <property type="entry name" value="DISEASERSIST"/>
</dbReference>
<dbReference type="InterPro" id="IPR032675">
    <property type="entry name" value="LRR_dom_sf"/>
</dbReference>
<evidence type="ECO:0000259" key="7">
    <source>
        <dbReference type="PROSITE" id="PS50104"/>
    </source>
</evidence>
<evidence type="ECO:0000256" key="5">
    <source>
        <dbReference type="ARBA" id="ARBA00023027"/>
    </source>
</evidence>
<dbReference type="Gene3D" id="3.80.10.10">
    <property type="entry name" value="Ribonuclease Inhibitor"/>
    <property type="match status" value="2"/>
</dbReference>
<dbReference type="InterPro" id="IPR044974">
    <property type="entry name" value="Disease_R_plants"/>
</dbReference>
<dbReference type="GO" id="GO:0043531">
    <property type="term" value="F:ADP binding"/>
    <property type="evidence" value="ECO:0007669"/>
    <property type="project" value="InterPro"/>
</dbReference>
<dbReference type="Pfam" id="PF00931">
    <property type="entry name" value="NB-ARC"/>
    <property type="match status" value="1"/>
</dbReference>
<keyword evidence="2" id="KW-0433">Leucine-rich repeat</keyword>
<dbReference type="EC" id="3.2.2.6" evidence="1"/>
<dbReference type="SUPFAM" id="SSF52058">
    <property type="entry name" value="L domain-like"/>
    <property type="match status" value="1"/>
</dbReference>
<dbReference type="GO" id="GO:0007165">
    <property type="term" value="P:signal transduction"/>
    <property type="evidence" value="ECO:0007669"/>
    <property type="project" value="InterPro"/>
</dbReference>
<sequence>MSSLVWEHDVFLSFRGEDTRHNFTDHLYHTLIRKGIRTFRDAEELQKGNSVLPKLIEAIQQSRIAVIIFSTNYASSSWCLNELVHILECQRVSRLEVFPVFYHVEPSQVRKQTGVYGEALSAHEKDVNNNDKVDIWRNALTQVANLSGWDVKNRSEAEAIEEIAKKILNVLKDTFPTANNDLIGMDSRIEKVESCLDLSLDVVRTIGIWGMGGLGKTTLAQEVFKKIRENFDACAFVANVREKSGNVNGLVDLQKSLYKSLLHSDVDIHTVDMGKNLLRKGLRSKKVLIILDDVHKVKQMEALTGSSEQNQWLGLGSRVIITTRDEQLLKSCQAHKIYEVEKLTDAEASQLLCQKAFKKNNAPSDYLKLSNNFVKYAGGLPLALEVLGSYLCGKEVNQWSAALARLYENPEPDIFRVLQLSYDGLDNPTEKDMFLDIACFFRGEDQDRVMKIFTSCDFFPEIGIIDLINKSLIRIDEGKKLWMHDLLQQMAWQIVHQESPKTPGKRSRLWLNENAHEYKCRRSCLDEEESSKRRRLWLDKDALAVLLHNAGTEHVEGLFLSLQEKEKIHLNADPFYKMPNLRLLKIYNVNFSGCIEQISLSQNLRLLEWHEFPLHSLPSSFKPNLLVELKMPNSRIKQLWSETVSPDWLSLMDLSNCQYLTRTPDFSTVPKLERLILKGCKRLSEVHPTIGGLQHLVLLNLKGCESVESLPFSISLKSLKTLVLSGCLKLKGIPEITGNMENLSEIHLDGTAISELPISIQHLSGLILLNLRGCKKVVQSLPKFLPGSLKFIDARDCPMLTNFPKNCAIWTSENGGSFIDFGNSVKNVEDRINLKYIEDRIYQEEPFEIHFRHTRIPDWCGHSMRGSSVTIPLSDPEDGNSTWMGCVLFVVFEIRYNRNFDKSWELKDTSCHFHTHEGPLRNPLVFRNFRKFGIGTYVLCCYMPQRQFSGKLNKASHLLRASVSTERSDLKVKGCGIQLISQQGAAMAVARRVAAAGRVAAAVDDFKLLRIAVAAAPRVAAVVDDFAAALAHFAATRRAVVDDFADFAAAAAATAGGGGRAAALDDFAAALADFAADFAVVDANFAAADAHAAALAHFAADFAAVAARAATAALDDFKGLLPRAAVVTARRAAVAAAEYYFQDGSDDIDVAEFYHNGIQLGVNHTLISYIFFVNFIMWDHPILNSDKVDF</sequence>
<keyword evidence="3" id="KW-0677">Repeat</keyword>
<proteinExistence type="predicted"/>
<organism evidence="8 9">
    <name type="scientific">Rubus argutus</name>
    <name type="common">Southern blackberry</name>
    <dbReference type="NCBI Taxonomy" id="59490"/>
    <lineage>
        <taxon>Eukaryota</taxon>
        <taxon>Viridiplantae</taxon>
        <taxon>Streptophyta</taxon>
        <taxon>Embryophyta</taxon>
        <taxon>Tracheophyta</taxon>
        <taxon>Spermatophyta</taxon>
        <taxon>Magnoliopsida</taxon>
        <taxon>eudicotyledons</taxon>
        <taxon>Gunneridae</taxon>
        <taxon>Pentapetalae</taxon>
        <taxon>rosids</taxon>
        <taxon>fabids</taxon>
        <taxon>Rosales</taxon>
        <taxon>Rosaceae</taxon>
        <taxon>Rosoideae</taxon>
        <taxon>Rosoideae incertae sedis</taxon>
        <taxon>Rubus</taxon>
    </lineage>
</organism>
<dbReference type="InterPro" id="IPR058192">
    <property type="entry name" value="WHD_ROQ1-like"/>
</dbReference>
<dbReference type="AlphaFoldDB" id="A0AAW1WI08"/>
<dbReference type="InterPro" id="IPR000157">
    <property type="entry name" value="TIR_dom"/>
</dbReference>
<evidence type="ECO:0000256" key="4">
    <source>
        <dbReference type="ARBA" id="ARBA00022801"/>
    </source>
</evidence>
<dbReference type="EMBL" id="JBEDUW010000006">
    <property type="protein sequence ID" value="KAK9924376.1"/>
    <property type="molecule type" value="Genomic_DNA"/>
</dbReference>
<dbReference type="SMART" id="SM00255">
    <property type="entry name" value="TIR"/>
    <property type="match status" value="1"/>
</dbReference>
<dbReference type="FunFam" id="3.40.50.10140:FF:000007">
    <property type="entry name" value="Disease resistance protein (TIR-NBS-LRR class)"/>
    <property type="match status" value="1"/>
</dbReference>
<evidence type="ECO:0000256" key="1">
    <source>
        <dbReference type="ARBA" id="ARBA00011982"/>
    </source>
</evidence>
<comment type="caution">
    <text evidence="8">The sequence shown here is derived from an EMBL/GenBank/DDBJ whole genome shotgun (WGS) entry which is preliminary data.</text>
</comment>
<dbReference type="InterPro" id="IPR002182">
    <property type="entry name" value="NB-ARC"/>
</dbReference>
<reference evidence="8 9" key="1">
    <citation type="journal article" date="2023" name="G3 (Bethesda)">
        <title>A chromosome-length genome assembly and annotation of blackberry (Rubus argutus, cv. 'Hillquist').</title>
        <authorList>
            <person name="Bruna T."/>
            <person name="Aryal R."/>
            <person name="Dudchenko O."/>
            <person name="Sargent D.J."/>
            <person name="Mead D."/>
            <person name="Buti M."/>
            <person name="Cavallini A."/>
            <person name="Hytonen T."/>
            <person name="Andres J."/>
            <person name="Pham M."/>
            <person name="Weisz D."/>
            <person name="Mascagni F."/>
            <person name="Usai G."/>
            <person name="Natali L."/>
            <person name="Bassil N."/>
            <person name="Fernandez G.E."/>
            <person name="Lomsadze A."/>
            <person name="Armour M."/>
            <person name="Olukolu B."/>
            <person name="Poorten T."/>
            <person name="Britton C."/>
            <person name="Davik J."/>
            <person name="Ashrafi H."/>
            <person name="Aiden E.L."/>
            <person name="Borodovsky M."/>
            <person name="Worthington M."/>
        </authorList>
    </citation>
    <scope>NUCLEOTIDE SEQUENCE [LARGE SCALE GENOMIC DNA]</scope>
    <source>
        <strain evidence="8">PI 553951</strain>
    </source>
</reference>
<dbReference type="InterPro" id="IPR042197">
    <property type="entry name" value="Apaf_helical"/>
</dbReference>
<keyword evidence="9" id="KW-1185">Reference proteome</keyword>
<dbReference type="GO" id="GO:0006952">
    <property type="term" value="P:defense response"/>
    <property type="evidence" value="ECO:0007669"/>
    <property type="project" value="InterPro"/>
</dbReference>
<protein>
    <recommendedName>
        <fullName evidence="1">ADP-ribosyl cyclase/cyclic ADP-ribose hydrolase</fullName>
        <ecNumber evidence="1">3.2.2.6</ecNumber>
    </recommendedName>
</protein>
<evidence type="ECO:0000256" key="2">
    <source>
        <dbReference type="ARBA" id="ARBA00022614"/>
    </source>
</evidence>
<gene>
    <name evidence="8" type="ORF">M0R45_032746</name>
</gene>
<dbReference type="Pfam" id="PF01582">
    <property type="entry name" value="TIR"/>
    <property type="match status" value="1"/>
</dbReference>
<dbReference type="SUPFAM" id="SSF52200">
    <property type="entry name" value="Toll/Interleukin receptor TIR domain"/>
    <property type="match status" value="1"/>
</dbReference>
<keyword evidence="4" id="KW-0378">Hydrolase</keyword>
<evidence type="ECO:0000313" key="8">
    <source>
        <dbReference type="EMBL" id="KAK9924376.1"/>
    </source>
</evidence>
<dbReference type="InterPro" id="IPR035897">
    <property type="entry name" value="Toll_tir_struct_dom_sf"/>
</dbReference>
<accession>A0AAW1WI08</accession>
<name>A0AAW1WI08_RUBAR</name>
<dbReference type="Pfam" id="PF23282">
    <property type="entry name" value="WHD_ROQ1"/>
    <property type="match status" value="1"/>
</dbReference>